<gene>
    <name evidence="1" type="ORF">LzC2_06960</name>
</gene>
<protein>
    <submittedName>
        <fullName evidence="1">Uncharacterized protein</fullName>
    </submittedName>
</protein>
<evidence type="ECO:0000313" key="2">
    <source>
        <dbReference type="Proteomes" id="UP000609651"/>
    </source>
</evidence>
<evidence type="ECO:0000313" key="1">
    <source>
        <dbReference type="EMBL" id="NNJ24637.1"/>
    </source>
</evidence>
<sequence>MDAWWTALHDLPADALRAAVKRFIMTADGNDWPTPGTIRQMAVEFRDGRPESSQETVGRIFEAVRRFGIYEPESAKKFIGPLGWAAVKNCNGWAWCCELKSENRGIYAAQLRKAVEALRERELEASLLPTELIPPVRSPSHSPVA</sequence>
<proteinExistence type="predicted"/>
<dbReference type="EMBL" id="WTPX01000013">
    <property type="protein sequence ID" value="NNJ24637.1"/>
    <property type="molecule type" value="Genomic_DNA"/>
</dbReference>
<accession>A0ABX1V9R3</accession>
<reference evidence="1 2" key="1">
    <citation type="journal article" date="2020" name="Syst. Appl. Microbiol.">
        <title>Alienimonas chondri sp. nov., a novel planctomycete isolated from the biofilm of the red alga Chondrus crispus.</title>
        <authorList>
            <person name="Vitorino I."/>
            <person name="Albuquerque L."/>
            <person name="Wiegand S."/>
            <person name="Kallscheuer N."/>
            <person name="da Costa M.S."/>
            <person name="Lobo-da-Cunha A."/>
            <person name="Jogler C."/>
            <person name="Lage O.M."/>
        </authorList>
    </citation>
    <scope>NUCLEOTIDE SEQUENCE [LARGE SCALE GENOMIC DNA]</scope>
    <source>
        <strain evidence="1 2">LzC2</strain>
    </source>
</reference>
<dbReference type="Proteomes" id="UP000609651">
    <property type="component" value="Unassembled WGS sequence"/>
</dbReference>
<comment type="caution">
    <text evidence="1">The sequence shown here is derived from an EMBL/GenBank/DDBJ whole genome shotgun (WGS) entry which is preliminary data.</text>
</comment>
<organism evidence="1 2">
    <name type="scientific">Alienimonas chondri</name>
    <dbReference type="NCBI Taxonomy" id="2681879"/>
    <lineage>
        <taxon>Bacteria</taxon>
        <taxon>Pseudomonadati</taxon>
        <taxon>Planctomycetota</taxon>
        <taxon>Planctomycetia</taxon>
        <taxon>Planctomycetales</taxon>
        <taxon>Planctomycetaceae</taxon>
        <taxon>Alienimonas</taxon>
    </lineage>
</organism>
<keyword evidence="2" id="KW-1185">Reference proteome</keyword>
<name>A0ABX1V9R3_9PLAN</name>